<protein>
    <recommendedName>
        <fullName evidence="3">Transcriptional regulator</fullName>
    </recommendedName>
</protein>
<evidence type="ECO:0000313" key="2">
    <source>
        <dbReference type="Proteomes" id="UP000509383"/>
    </source>
</evidence>
<proteinExistence type="predicted"/>
<dbReference type="AlphaFoldDB" id="A0A6J4DZE9"/>
<dbReference type="RefSeq" id="WP_420803765.1">
    <property type="nucleotide sequence ID" value="NZ_AP023189.1"/>
</dbReference>
<dbReference type="KEGG" id="ptw:TUM18999_03050"/>
<name>A0A6J4DZE9_9PSED</name>
<evidence type="ECO:0000313" key="1">
    <source>
        <dbReference type="EMBL" id="BCG22114.1"/>
    </source>
</evidence>
<organism evidence="1 2">
    <name type="scientific">Pseudomonas tohonis</name>
    <dbReference type="NCBI Taxonomy" id="2725477"/>
    <lineage>
        <taxon>Bacteria</taxon>
        <taxon>Pseudomonadati</taxon>
        <taxon>Pseudomonadota</taxon>
        <taxon>Gammaproteobacteria</taxon>
        <taxon>Pseudomonadales</taxon>
        <taxon>Pseudomonadaceae</taxon>
        <taxon>Pseudomonas</taxon>
    </lineage>
</organism>
<evidence type="ECO:0008006" key="3">
    <source>
        <dbReference type="Google" id="ProtNLM"/>
    </source>
</evidence>
<accession>A0A6J4DZE9</accession>
<dbReference type="Proteomes" id="UP000509383">
    <property type="component" value="Chromosome"/>
</dbReference>
<gene>
    <name evidence="1" type="ORF">TUM18999_03050</name>
</gene>
<dbReference type="EMBL" id="AP023189">
    <property type="protein sequence ID" value="BCG22114.1"/>
    <property type="molecule type" value="Genomic_DNA"/>
</dbReference>
<reference evidence="1 2" key="1">
    <citation type="submission" date="2020-05" db="EMBL/GenBank/DDBJ databases">
        <title>Characterization of novel class B3 metallo-beta-lactamase from novel Pseudomonas species.</title>
        <authorList>
            <person name="Yamada K."/>
            <person name="Aoki K."/>
            <person name="Ishii Y."/>
        </authorList>
    </citation>
    <scope>NUCLEOTIDE SEQUENCE [LARGE SCALE GENOMIC DNA]</scope>
    <source>
        <strain evidence="1 2">TUM18999</strain>
    </source>
</reference>
<sequence>MGLFGEVTQNTQRAYESGKRTPDIQYLENLERNNIDIMYALSGRREQENCLREDENELVWLYRTLPEALKSKVARIISALND</sequence>